<organism evidence="1 2">
    <name type="scientific">Vitis vinifera</name>
    <name type="common">Grape</name>
    <dbReference type="NCBI Taxonomy" id="29760"/>
    <lineage>
        <taxon>Eukaryota</taxon>
        <taxon>Viridiplantae</taxon>
        <taxon>Streptophyta</taxon>
        <taxon>Embryophyta</taxon>
        <taxon>Tracheophyta</taxon>
        <taxon>Spermatophyta</taxon>
        <taxon>Magnoliopsida</taxon>
        <taxon>eudicotyledons</taxon>
        <taxon>Gunneridae</taxon>
        <taxon>Pentapetalae</taxon>
        <taxon>rosids</taxon>
        <taxon>Vitales</taxon>
        <taxon>Vitaceae</taxon>
        <taxon>Viteae</taxon>
        <taxon>Vitis</taxon>
    </lineage>
</organism>
<comment type="caution">
    <text evidence="1">The sequence shown here is derived from an EMBL/GenBank/DDBJ whole genome shotgun (WGS) entry which is preliminary data.</text>
</comment>
<proteinExistence type="predicted"/>
<dbReference type="AlphaFoldDB" id="A0A438F3Z2"/>
<reference evidence="1 2" key="1">
    <citation type="journal article" date="2018" name="PLoS Genet.">
        <title>Population sequencing reveals clonal diversity and ancestral inbreeding in the grapevine cultivar Chardonnay.</title>
        <authorList>
            <person name="Roach M.J."/>
            <person name="Johnson D.L."/>
            <person name="Bohlmann J."/>
            <person name="van Vuuren H.J."/>
            <person name="Jones S.J."/>
            <person name="Pretorius I.S."/>
            <person name="Schmidt S.A."/>
            <person name="Borneman A.R."/>
        </authorList>
    </citation>
    <scope>NUCLEOTIDE SEQUENCE [LARGE SCALE GENOMIC DNA]</scope>
    <source>
        <strain evidence="2">cv. Chardonnay</strain>
        <tissue evidence="1">Leaf</tissue>
    </source>
</reference>
<gene>
    <name evidence="1" type="primary">SKIP30_1</name>
    <name evidence="1" type="ORF">CK203_072003</name>
</gene>
<evidence type="ECO:0000313" key="1">
    <source>
        <dbReference type="EMBL" id="RVW54737.1"/>
    </source>
</evidence>
<dbReference type="OrthoDB" id="45365at2759"/>
<protein>
    <submittedName>
        <fullName evidence="1">F-box/kelch-repeat protein SKIP30</fullName>
    </submittedName>
</protein>
<dbReference type="EMBL" id="QGNW01001125">
    <property type="protein sequence ID" value="RVW54737.1"/>
    <property type="molecule type" value="Genomic_DNA"/>
</dbReference>
<dbReference type="Proteomes" id="UP000288805">
    <property type="component" value="Unassembled WGS sequence"/>
</dbReference>
<name>A0A438F3Z2_VITVI</name>
<sequence>MVVSASEFRRRIGFAMTGLRDEIYVIGGVIGPDRWNWDIKPLSDVDVLTIGRLEALAGLAGIEYELLHENYEMLLA</sequence>
<evidence type="ECO:0000313" key="2">
    <source>
        <dbReference type="Proteomes" id="UP000288805"/>
    </source>
</evidence>
<accession>A0A438F3Z2</accession>